<dbReference type="EMBL" id="QEXO01000001">
    <property type="protein sequence ID" value="PWE15554.1"/>
    <property type="molecule type" value="Genomic_DNA"/>
</dbReference>
<sequence length="76" mass="8568">MKGLLTGAISRSAQAGRGTGRYLATTLRLMVGVPDYETYLNHMRANHPDQKPMEYAEFFRERQQARYGGKGRIACC</sequence>
<dbReference type="Pfam" id="PF04328">
    <property type="entry name" value="Sel_put"/>
    <property type="match status" value="1"/>
</dbReference>
<gene>
    <name evidence="1" type="ORF">DF183_02140</name>
</gene>
<comment type="caution">
    <text evidence="1">The sequence shown here is derived from an EMBL/GenBank/DDBJ whole genome shotgun (WGS) entry which is preliminary data.</text>
</comment>
<organism evidence="1 2">
    <name type="scientific">Alcaligenes faecalis</name>
    <dbReference type="NCBI Taxonomy" id="511"/>
    <lineage>
        <taxon>Bacteria</taxon>
        <taxon>Pseudomonadati</taxon>
        <taxon>Pseudomonadota</taxon>
        <taxon>Betaproteobacteria</taxon>
        <taxon>Burkholderiales</taxon>
        <taxon>Alcaligenaceae</taxon>
        <taxon>Alcaligenes</taxon>
    </lineage>
</organism>
<dbReference type="STRING" id="511.UZ73_02755"/>
<name>A0A2U2BNG3_ALCFA</name>
<dbReference type="PANTHER" id="PTHR38453">
    <property type="entry name" value="CYTOPLASMIC PROTEIN-RELATED"/>
    <property type="match status" value="1"/>
</dbReference>
<reference evidence="1 2" key="1">
    <citation type="submission" date="2018-05" db="EMBL/GenBank/DDBJ databases">
        <title>Genome Sequence of an Efficient Indole-Degrading Bacterium, Alcaligenes sp.YBY.</title>
        <authorList>
            <person name="Yang B."/>
        </authorList>
    </citation>
    <scope>NUCLEOTIDE SEQUENCE [LARGE SCALE GENOMIC DNA]</scope>
    <source>
        <strain evidence="1 2">YBY</strain>
    </source>
</reference>
<reference evidence="1 2" key="2">
    <citation type="submission" date="2018-05" db="EMBL/GenBank/DDBJ databases">
        <authorList>
            <person name="Lanie J.A."/>
            <person name="Ng W.-L."/>
            <person name="Kazmierczak K.M."/>
            <person name="Andrzejewski T.M."/>
            <person name="Davidsen T.M."/>
            <person name="Wayne K.J."/>
            <person name="Tettelin H."/>
            <person name="Glass J.I."/>
            <person name="Rusch D."/>
            <person name="Podicherti R."/>
            <person name="Tsui H.-C.T."/>
            <person name="Winkler M.E."/>
        </authorList>
    </citation>
    <scope>NUCLEOTIDE SEQUENCE [LARGE SCALE GENOMIC DNA]</scope>
    <source>
        <strain evidence="1 2">YBY</strain>
    </source>
</reference>
<dbReference type="InterPro" id="IPR007423">
    <property type="entry name" value="Sel_put"/>
</dbReference>
<accession>A0A2U2BNG3</accession>
<dbReference type="RefSeq" id="WP_086060304.1">
    <property type="nucleotide sequence ID" value="NZ_JAGKLK010000001.1"/>
</dbReference>
<evidence type="ECO:0000313" key="1">
    <source>
        <dbReference type="EMBL" id="PWE15554.1"/>
    </source>
</evidence>
<dbReference type="Proteomes" id="UP000245216">
    <property type="component" value="Unassembled WGS sequence"/>
</dbReference>
<proteinExistence type="predicted"/>
<dbReference type="PANTHER" id="PTHR38453:SF1">
    <property type="entry name" value="CYTOPLASMIC PROTEIN"/>
    <property type="match status" value="1"/>
</dbReference>
<evidence type="ECO:0000313" key="2">
    <source>
        <dbReference type="Proteomes" id="UP000245216"/>
    </source>
</evidence>
<protein>
    <submittedName>
        <fullName evidence="1">Putative selenoprotein</fullName>
    </submittedName>
</protein>
<dbReference type="AlphaFoldDB" id="A0A2U2BNG3"/>